<evidence type="ECO:0000313" key="4">
    <source>
        <dbReference type="Proteomes" id="UP000663760"/>
    </source>
</evidence>
<keyword evidence="1" id="KW-0812">Transmembrane</keyword>
<keyword evidence="1" id="KW-0472">Membrane</keyword>
<keyword evidence="4" id="KW-1185">Reference proteome</keyword>
<dbReference type="AlphaFoldDB" id="A0A7I8JRI5"/>
<accession>A0A7I8JRI5</accession>
<sequence>MVEGHGHLHDGILTVLVMVMAVDALMASMRPSMQLDMETWSIQMLEEPKMEMPSPSLLVRRP</sequence>
<dbReference type="EMBL" id="LR746280">
    <property type="protein sequence ID" value="CAA7409971.1"/>
    <property type="molecule type" value="Genomic_DNA"/>
</dbReference>
<gene>
    <name evidence="2" type="ORF">SI7747_17019160</name>
    <name evidence="3" type="ORF">SI8410_17020649</name>
</gene>
<evidence type="ECO:0000313" key="2">
    <source>
        <dbReference type="EMBL" id="CAA2633671.1"/>
    </source>
</evidence>
<feature type="transmembrane region" description="Helical" evidence="1">
    <location>
        <begin position="12"/>
        <end position="29"/>
    </location>
</feature>
<reference evidence="2" key="1">
    <citation type="submission" date="2019-12" db="EMBL/GenBank/DDBJ databases">
        <authorList>
            <person name="Scholz U."/>
            <person name="Mascher M."/>
            <person name="Fiebig A."/>
        </authorList>
    </citation>
    <scope>NUCLEOTIDE SEQUENCE</scope>
</reference>
<name>A0A7I8JRI5_SPIIN</name>
<evidence type="ECO:0000313" key="3">
    <source>
        <dbReference type="EMBL" id="CAA7409971.1"/>
    </source>
</evidence>
<dbReference type="Proteomes" id="UP000663760">
    <property type="component" value="Chromosome 17"/>
</dbReference>
<dbReference type="EMBL" id="LR743604">
    <property type="protein sequence ID" value="CAA2633671.1"/>
    <property type="molecule type" value="Genomic_DNA"/>
</dbReference>
<evidence type="ECO:0000256" key="1">
    <source>
        <dbReference type="SAM" id="Phobius"/>
    </source>
</evidence>
<protein>
    <submittedName>
        <fullName evidence="2">Uncharacterized protein</fullName>
    </submittedName>
</protein>
<organism evidence="2">
    <name type="scientific">Spirodela intermedia</name>
    <name type="common">Intermediate duckweed</name>
    <dbReference type="NCBI Taxonomy" id="51605"/>
    <lineage>
        <taxon>Eukaryota</taxon>
        <taxon>Viridiplantae</taxon>
        <taxon>Streptophyta</taxon>
        <taxon>Embryophyta</taxon>
        <taxon>Tracheophyta</taxon>
        <taxon>Spermatophyta</taxon>
        <taxon>Magnoliopsida</taxon>
        <taxon>Liliopsida</taxon>
        <taxon>Araceae</taxon>
        <taxon>Lemnoideae</taxon>
        <taxon>Spirodela</taxon>
    </lineage>
</organism>
<keyword evidence="1" id="KW-1133">Transmembrane helix</keyword>
<proteinExistence type="predicted"/>